<dbReference type="Gene3D" id="1.10.10.160">
    <property type="match status" value="1"/>
</dbReference>
<reference evidence="14" key="1">
    <citation type="journal article" date="2012" name="Nature">
        <title>The tomato genome sequence provides insights into fleshy fruit evolution.</title>
        <authorList>
            <consortium name="Tomato Genome Consortium"/>
        </authorList>
    </citation>
    <scope>NUCLEOTIDE SEQUENCE [LARGE SCALE GENOMIC DNA]</scope>
    <source>
        <strain evidence="14">cv. Heinz 1706</strain>
    </source>
</reference>
<dbReference type="STRING" id="4081.A0A3Q7FNW0"/>
<feature type="region of interest" description="Disordered" evidence="11">
    <location>
        <begin position="247"/>
        <end position="273"/>
    </location>
</feature>
<keyword evidence="3 10" id="KW-0378">Hydrolase</keyword>
<evidence type="ECO:0000256" key="11">
    <source>
        <dbReference type="SAM" id="MobiDB-lite"/>
    </source>
</evidence>
<dbReference type="GO" id="GO:0000725">
    <property type="term" value="P:recombinational repair"/>
    <property type="evidence" value="ECO:0000318"/>
    <property type="project" value="GO_Central"/>
</dbReference>
<evidence type="ECO:0000256" key="5">
    <source>
        <dbReference type="ARBA" id="ARBA00022840"/>
    </source>
</evidence>
<dbReference type="CDD" id="cd17932">
    <property type="entry name" value="DEXQc_UvrD"/>
    <property type="match status" value="1"/>
</dbReference>
<dbReference type="GO" id="GO:0005634">
    <property type="term" value="C:nucleus"/>
    <property type="evidence" value="ECO:0000318"/>
    <property type="project" value="GO_Central"/>
</dbReference>
<dbReference type="InterPro" id="IPR027417">
    <property type="entry name" value="P-loop_NTPase"/>
</dbReference>
<dbReference type="Proteomes" id="UP000004994">
    <property type="component" value="Chromosome 3"/>
</dbReference>
<accession>A0A3Q7FNW0</accession>
<dbReference type="PaxDb" id="4081-Solyc03g093850.1.1"/>
<dbReference type="Pfam" id="PF13361">
    <property type="entry name" value="UvrD_C"/>
    <property type="match status" value="1"/>
</dbReference>
<dbReference type="PROSITE" id="PS51217">
    <property type="entry name" value="UVRD_HELICASE_CTER"/>
    <property type="match status" value="1"/>
</dbReference>
<dbReference type="InterPro" id="IPR013986">
    <property type="entry name" value="DExx_box_DNA_helicase_dom_sf"/>
</dbReference>
<keyword evidence="6" id="KW-0413">Isomerase</keyword>
<evidence type="ECO:0000256" key="7">
    <source>
        <dbReference type="ARBA" id="ARBA00034617"/>
    </source>
</evidence>
<dbReference type="FunCoup" id="A0A3Q7FNW0">
    <property type="interactions" value="594"/>
</dbReference>
<dbReference type="GO" id="GO:0043138">
    <property type="term" value="F:3'-5' DNA helicase activity"/>
    <property type="evidence" value="ECO:0000318"/>
    <property type="project" value="GO_Central"/>
</dbReference>
<keyword evidence="4 10" id="KW-0347">Helicase</keyword>
<dbReference type="Gramene" id="Solyc03g093850.2.1">
    <property type="protein sequence ID" value="Solyc03g093850.2.1"/>
    <property type="gene ID" value="Solyc03g093850.2"/>
</dbReference>
<dbReference type="GO" id="GO:0003677">
    <property type="term" value="F:DNA binding"/>
    <property type="evidence" value="ECO:0007669"/>
    <property type="project" value="InterPro"/>
</dbReference>
<proteinExistence type="inferred from homology"/>
<keyword evidence="15" id="KW-1185">Reference proteome</keyword>
<evidence type="ECO:0000259" key="12">
    <source>
        <dbReference type="PROSITE" id="PS51198"/>
    </source>
</evidence>
<comment type="catalytic activity">
    <reaction evidence="9">
        <text>ATP + H2O = ADP + phosphate + H(+)</text>
        <dbReference type="Rhea" id="RHEA:13065"/>
        <dbReference type="ChEBI" id="CHEBI:15377"/>
        <dbReference type="ChEBI" id="CHEBI:15378"/>
        <dbReference type="ChEBI" id="CHEBI:30616"/>
        <dbReference type="ChEBI" id="CHEBI:43474"/>
        <dbReference type="ChEBI" id="CHEBI:456216"/>
        <dbReference type="EC" id="5.6.2.4"/>
    </reaction>
</comment>
<sequence>MLESRNNMNESVNNKENVVGSGGGLTAEQKARISSKFRAAKALLARKRPLHDCSTTSLDKVGKAQRTTSLDRIDGDKRFPLTEIPTNTPSPIYEKGSNKTFNVFTSVKGSQVRECGSSINARTTREIQFQTVETFKFSSNRSESVESNLSENGGSVQVENMVGLNTYITPVRQPGFSGLTESSFSSTVLDDDFDEHILDEIDALCEQNSKEKPGKRFNSIPIENHHINNLDKEDNLNAVVSSDNSGQECILSRGNQESEAERSKSSGPDNSNLVRSDEAFKLECILNSTGNQECELEDPKSCKATDTGSKLEATDIRNMPEDYIKYVESLNDRQQEAACSDISIPLIIVAGPGSGKTSTMVGRVLMLLHKGIGPSNILAMTFTIAAASEMRERIGRVAGKTAAKELTISTFHSFSLQLCRMHAEKLGRTPEFLIYGHGQQRRAVIEAVRLLDDKKNGPRDELCQLNDKNSPQHFKERSKKWLKFVTQAKSAGRTPDDYYKIGNETGAAVLQSYNDILKSCNALDYHDLISCSIKLLTDFPEVLEECQELWKAMVIDEFQDTSAVQYGLLHILASHKRITIVGDEDQVKLKLVFLTLSSETFFSRLAVTSSLLLFPSSTLLLRVFNIILQSIFGFSGADASGFDSFRKDFPLHKEVRLSKNYRSTRCIVEAASFLIQNNSKRCQSKRVLTDNSVGSKITIKECCNEDAQCSFVVDKILEIASDGTTEKSSFGDIAVLFRRQVSGKIFQAAFRNRKIPFNVHGVAFYRKKVVKGIIAMLRTTLPGSDDGSFRRVFKALLPSEKEEKMKVIEYIEKVSTVRKSSFISAARDIFSAKVSGTFKRSQLSQGRKVLLMIDMISKLVKREESISAVITSVANMIPQKYLLEQRAVHDNDGGKLLNEDHDVRPVLQYLLDDVSDFLKTHKNPIEGESECKTEGQGCANILKAFIDHISERESENFRTRRHDNKDSVTVTTIHQSKGLEWDTVFIVKANESEIPLLHEFNGITNERSNSIEEERRLLYVAMTRARKKLFILHVIMDSNWQVLQPSRFLREIPRHLQETQEELTNHQKLQKGTPQSGSAEKVESVDHRITIDDPLSEPVDGMSKESIDTLELCNSKIFLKRFNAEDRTVVSHLFHHWAKKPAFQEPRRLLKKVEFVIDERLRVKKSTHKDVLRALKSSLTCEEALQYAESVLNWEKIPAEKRAYLMREKQHSCGARPSVRRPGLSQPPRDCIAGVRQPGSCRGSFPFPFNIWEYFQKLRIESSMGTSEPTPKQIAYLQSLGCTTVPSSRLHASRLIEEYKSL</sequence>
<dbReference type="Gene3D" id="1.10.486.10">
    <property type="entry name" value="PCRA, domain 4"/>
    <property type="match status" value="1"/>
</dbReference>
<name>A0A3Q7FNW0_SOLLC</name>
<feature type="region of interest" description="Disordered" evidence="11">
    <location>
        <begin position="1062"/>
        <end position="1084"/>
    </location>
</feature>
<evidence type="ECO:0000259" key="13">
    <source>
        <dbReference type="PROSITE" id="PS51217"/>
    </source>
</evidence>
<feature type="domain" description="UvrD-like helicase C-terminal" evidence="13">
    <location>
        <begin position="665"/>
        <end position="978"/>
    </location>
</feature>
<feature type="region of interest" description="Disordered" evidence="11">
    <location>
        <begin position="1"/>
        <end position="25"/>
    </location>
</feature>
<reference evidence="14" key="2">
    <citation type="submission" date="2019-01" db="UniProtKB">
        <authorList>
            <consortium name="EnsemblPlants"/>
        </authorList>
    </citation>
    <scope>IDENTIFICATION</scope>
    <source>
        <strain evidence="14">cv. Heinz 1706</strain>
    </source>
</reference>
<feature type="compositionally biased region" description="Polar residues" evidence="11">
    <location>
        <begin position="1066"/>
        <end position="1078"/>
    </location>
</feature>
<evidence type="ECO:0000256" key="2">
    <source>
        <dbReference type="ARBA" id="ARBA00022741"/>
    </source>
</evidence>
<dbReference type="InterPro" id="IPR014016">
    <property type="entry name" value="UvrD-like_ATP-bd"/>
</dbReference>
<evidence type="ECO:0000256" key="6">
    <source>
        <dbReference type="ARBA" id="ARBA00023235"/>
    </source>
</evidence>
<evidence type="ECO:0000256" key="1">
    <source>
        <dbReference type="ARBA" id="ARBA00009922"/>
    </source>
</evidence>
<feature type="domain" description="UvrD-like helicase ATP-binding" evidence="12">
    <location>
        <begin position="329"/>
        <end position="664"/>
    </location>
</feature>
<feature type="binding site" evidence="10">
    <location>
        <begin position="350"/>
        <end position="357"/>
    </location>
    <ligand>
        <name>ATP</name>
        <dbReference type="ChEBI" id="CHEBI:30616"/>
    </ligand>
</feature>
<dbReference type="EnsemblPlants" id="Solyc03g093850.2.1">
    <property type="protein sequence ID" value="Solyc03g093850.2.1"/>
    <property type="gene ID" value="Solyc03g093850.2"/>
</dbReference>
<dbReference type="InParanoid" id="A0A3Q7FNW0"/>
<dbReference type="CDD" id="cd18807">
    <property type="entry name" value="SF1_C_UvrD"/>
    <property type="match status" value="1"/>
</dbReference>
<comment type="similarity">
    <text evidence="1">Belongs to the helicase family. UvrD subfamily.</text>
</comment>
<dbReference type="GO" id="GO:0005524">
    <property type="term" value="F:ATP binding"/>
    <property type="evidence" value="ECO:0007669"/>
    <property type="project" value="UniProtKB-UniRule"/>
</dbReference>
<protein>
    <recommendedName>
        <fullName evidence="8">DNA 3'-5' helicase</fullName>
        <ecNumber evidence="8">5.6.2.4</ecNumber>
    </recommendedName>
</protein>
<dbReference type="Gene3D" id="3.40.50.300">
    <property type="entry name" value="P-loop containing nucleotide triphosphate hydrolases"/>
    <property type="match status" value="2"/>
</dbReference>
<dbReference type="SUPFAM" id="SSF52540">
    <property type="entry name" value="P-loop containing nucleoside triphosphate hydrolases"/>
    <property type="match status" value="1"/>
</dbReference>
<evidence type="ECO:0000256" key="8">
    <source>
        <dbReference type="ARBA" id="ARBA00034808"/>
    </source>
</evidence>
<dbReference type="PANTHER" id="PTHR11070:SF61">
    <property type="entry name" value="DNA 3'-5' HELICASE"/>
    <property type="match status" value="1"/>
</dbReference>
<dbReference type="OMA" id="FILYVMM"/>
<dbReference type="Pfam" id="PF00580">
    <property type="entry name" value="UvrD-helicase"/>
    <property type="match status" value="1"/>
</dbReference>
<dbReference type="PROSITE" id="PS51198">
    <property type="entry name" value="UVRD_HELICASE_ATP_BIND"/>
    <property type="match status" value="1"/>
</dbReference>
<dbReference type="EC" id="5.6.2.4" evidence="8"/>
<keyword evidence="5 10" id="KW-0067">ATP-binding</keyword>
<evidence type="ECO:0000256" key="9">
    <source>
        <dbReference type="ARBA" id="ARBA00048988"/>
    </source>
</evidence>
<evidence type="ECO:0000313" key="15">
    <source>
        <dbReference type="Proteomes" id="UP000004994"/>
    </source>
</evidence>
<evidence type="ECO:0000256" key="4">
    <source>
        <dbReference type="ARBA" id="ARBA00022806"/>
    </source>
</evidence>
<feature type="compositionally biased region" description="Low complexity" evidence="11">
    <location>
        <begin position="1"/>
        <end position="19"/>
    </location>
</feature>
<keyword evidence="2 10" id="KW-0547">Nucleotide-binding</keyword>
<evidence type="ECO:0000313" key="14">
    <source>
        <dbReference type="EnsemblPlants" id="Solyc03g093850.2.1"/>
    </source>
</evidence>
<evidence type="ECO:0000256" key="10">
    <source>
        <dbReference type="PROSITE-ProRule" id="PRU00560"/>
    </source>
</evidence>
<dbReference type="InterPro" id="IPR014017">
    <property type="entry name" value="DNA_helicase_UvrD-like_C"/>
</dbReference>
<evidence type="ECO:0000256" key="3">
    <source>
        <dbReference type="ARBA" id="ARBA00022801"/>
    </source>
</evidence>
<dbReference type="InterPro" id="IPR000212">
    <property type="entry name" value="DNA_helicase_UvrD/REP"/>
</dbReference>
<feature type="compositionally biased region" description="Polar residues" evidence="11">
    <location>
        <begin position="247"/>
        <end position="257"/>
    </location>
</feature>
<organism evidence="14">
    <name type="scientific">Solanum lycopersicum</name>
    <name type="common">Tomato</name>
    <name type="synonym">Lycopersicon esculentum</name>
    <dbReference type="NCBI Taxonomy" id="4081"/>
    <lineage>
        <taxon>Eukaryota</taxon>
        <taxon>Viridiplantae</taxon>
        <taxon>Streptophyta</taxon>
        <taxon>Embryophyta</taxon>
        <taxon>Tracheophyta</taxon>
        <taxon>Spermatophyta</taxon>
        <taxon>Magnoliopsida</taxon>
        <taxon>eudicotyledons</taxon>
        <taxon>Gunneridae</taxon>
        <taxon>Pentapetalae</taxon>
        <taxon>asterids</taxon>
        <taxon>lamiids</taxon>
        <taxon>Solanales</taxon>
        <taxon>Solanaceae</taxon>
        <taxon>Solanoideae</taxon>
        <taxon>Solaneae</taxon>
        <taxon>Solanum</taxon>
        <taxon>Solanum subgen. Lycopersicon</taxon>
    </lineage>
</organism>
<dbReference type="PANTHER" id="PTHR11070">
    <property type="entry name" value="UVRD / RECB / PCRA DNA HELICASE FAMILY MEMBER"/>
    <property type="match status" value="1"/>
</dbReference>
<dbReference type="GO" id="GO:0016787">
    <property type="term" value="F:hydrolase activity"/>
    <property type="evidence" value="ECO:0007669"/>
    <property type="project" value="UniProtKB-UniRule"/>
</dbReference>
<comment type="catalytic activity">
    <reaction evidence="7">
        <text>Couples ATP hydrolysis with the unwinding of duplex DNA by translocating in the 3'-5' direction.</text>
        <dbReference type="EC" id="5.6.2.4"/>
    </reaction>
</comment>